<reference evidence="1 2" key="1">
    <citation type="journal article" date="2019" name="Sci. Rep.">
        <title>Orb-weaving spider Araneus ventricosus genome elucidates the spidroin gene catalogue.</title>
        <authorList>
            <person name="Kono N."/>
            <person name="Nakamura H."/>
            <person name="Ohtoshi R."/>
            <person name="Moran D.A.P."/>
            <person name="Shinohara A."/>
            <person name="Yoshida Y."/>
            <person name="Fujiwara M."/>
            <person name="Mori M."/>
            <person name="Tomita M."/>
            <person name="Arakawa K."/>
        </authorList>
    </citation>
    <scope>NUCLEOTIDE SEQUENCE [LARGE SCALE GENOMIC DNA]</scope>
</reference>
<name>A0A4Y1ZZB3_ARAVE</name>
<accession>A0A4Y1ZZB3</accession>
<dbReference type="EMBL" id="BGPR01000002">
    <property type="protein sequence ID" value="GBL72637.1"/>
    <property type="molecule type" value="Genomic_DNA"/>
</dbReference>
<gene>
    <name evidence="1" type="ORF">AVEN_127891_1</name>
</gene>
<protein>
    <submittedName>
        <fullName evidence="1">Uncharacterized protein</fullName>
    </submittedName>
</protein>
<comment type="caution">
    <text evidence="1">The sequence shown here is derived from an EMBL/GenBank/DDBJ whole genome shotgun (WGS) entry which is preliminary data.</text>
</comment>
<organism evidence="1 2">
    <name type="scientific">Araneus ventricosus</name>
    <name type="common">Orbweaver spider</name>
    <name type="synonym">Epeira ventricosa</name>
    <dbReference type="NCBI Taxonomy" id="182803"/>
    <lineage>
        <taxon>Eukaryota</taxon>
        <taxon>Metazoa</taxon>
        <taxon>Ecdysozoa</taxon>
        <taxon>Arthropoda</taxon>
        <taxon>Chelicerata</taxon>
        <taxon>Arachnida</taxon>
        <taxon>Araneae</taxon>
        <taxon>Araneomorphae</taxon>
        <taxon>Entelegynae</taxon>
        <taxon>Araneoidea</taxon>
        <taxon>Araneidae</taxon>
        <taxon>Araneus</taxon>
    </lineage>
</organism>
<keyword evidence="2" id="KW-1185">Reference proteome</keyword>
<evidence type="ECO:0000313" key="2">
    <source>
        <dbReference type="Proteomes" id="UP000499080"/>
    </source>
</evidence>
<dbReference type="AlphaFoldDB" id="A0A4Y1ZZB3"/>
<sequence>MAAPARSEIPNRFNVLTAAKTIVTTDSPVPTQPAQLLSWHQARGHGAAFCPYRCDCGEDTMKYHFRLMEAWEDKAGDRKKRIAYFSSCLAGLIRRCGEGELSHKML</sequence>
<evidence type="ECO:0000313" key="1">
    <source>
        <dbReference type="EMBL" id="GBL72637.1"/>
    </source>
</evidence>
<proteinExistence type="predicted"/>
<dbReference type="Proteomes" id="UP000499080">
    <property type="component" value="Unassembled WGS sequence"/>
</dbReference>